<dbReference type="EMBL" id="QYYH01000142">
    <property type="protein sequence ID" value="RJY06986.1"/>
    <property type="molecule type" value="Genomic_DNA"/>
</dbReference>
<accession>A0A3A6TPF5</accession>
<dbReference type="OrthoDB" id="5897571at2"/>
<dbReference type="AlphaFoldDB" id="A0A3A6TPF5"/>
<organism evidence="1 2">
    <name type="scientific">Parashewanella spongiae</name>
    <dbReference type="NCBI Taxonomy" id="342950"/>
    <lineage>
        <taxon>Bacteria</taxon>
        <taxon>Pseudomonadati</taxon>
        <taxon>Pseudomonadota</taxon>
        <taxon>Gammaproteobacteria</taxon>
        <taxon>Alteromonadales</taxon>
        <taxon>Shewanellaceae</taxon>
        <taxon>Parashewanella</taxon>
    </lineage>
</organism>
<proteinExistence type="predicted"/>
<gene>
    <name evidence="1" type="ORF">D5R81_16910</name>
</gene>
<reference evidence="1 2" key="1">
    <citation type="submission" date="2018-09" db="EMBL/GenBank/DDBJ databases">
        <title>Phylogeny of the Shewanellaceae, and recommendation for two new genera, Pseudoshewanella and Parashewanella.</title>
        <authorList>
            <person name="Wang G."/>
        </authorList>
    </citation>
    <scope>NUCLEOTIDE SEQUENCE [LARGE SCALE GENOMIC DNA]</scope>
    <source>
        <strain evidence="1 2">KCTC 22492</strain>
    </source>
</reference>
<evidence type="ECO:0000313" key="2">
    <source>
        <dbReference type="Proteomes" id="UP000273022"/>
    </source>
</evidence>
<comment type="caution">
    <text evidence="1">The sequence shown here is derived from an EMBL/GenBank/DDBJ whole genome shotgun (WGS) entry which is preliminary data.</text>
</comment>
<evidence type="ECO:0000313" key="1">
    <source>
        <dbReference type="EMBL" id="RJY06986.1"/>
    </source>
</evidence>
<dbReference type="Proteomes" id="UP000273022">
    <property type="component" value="Unassembled WGS sequence"/>
</dbReference>
<dbReference type="PROSITE" id="PS51257">
    <property type="entry name" value="PROKAR_LIPOPROTEIN"/>
    <property type="match status" value="1"/>
</dbReference>
<protein>
    <submittedName>
        <fullName evidence="1">Uncharacterized protein</fullName>
    </submittedName>
</protein>
<sequence length="812" mass="88229">MKFQRLLVLTSILTGLIGCSDNDPATTPEPITPTVTLSGKVADGYIENALVCVDKNANKVCENNEPQALTNASGAFSIPNLTQKSIDNFPLVAEINPTSTDADTGANFSSSFTYTAPAGYTFVSPVTTMVHHLVELGDEKGAAEQTIQNKLSTAVHPNTDYIAIENNESQEASVRDDAKSLHSTAFIWTQLHIAHLDKFKHAQSSHKDKVLVSVDKLTSILRKLKKAGLAHQLKGADFGPENLKLDDDLMRQAVLTTENIGAQIQLIRAKQNKRSPDLLEELGDENLMSVGVDLSDAVPKIYYEINKFDTISQLLTKQKYRLQNGAFNEAPLPTKAPFMMVRGGQIIHPDNNYKLKTVNDNGSLVFKNVEAPHVTKTLTAHEYNLANVPVNAPAMGTITHHELIRKFMPDQTFGPTARGFDLSTAVDSQIGSADGTVTLKCLDPSLNPVCFNYLTYRHDGEIKIGRSDIVSTDLPELTFSSVASGGDLNLLKGPVIATHHGEFIVAELIRPQESDTSGTVNYYKIAFTTNTEGQNVESSDFVTSSTWSNETNFFELMIKLVVPEQVIAFDLSGITANNTYIMAQNGDATIAPEYSNDTLPDSPQIMVNSDALQDMLSNLNTSDDSSAEMKLFPSQKLARCNSYDDIKTLTSAFGIPRPESTSTDTAFLLGTFLCANSVIASDPSAVPGTIDFNGKILTGYSVDGSVTETYTFTSPTEVTYTANKNGASHDEQHTWSTIVNDNFISIVLAHVPSSTSSAPLKRVHIAIFAKEDNLISTKIFFENSSWLAAGEPEVLNGQEGLIASQVYVITSQ</sequence>
<keyword evidence="2" id="KW-1185">Reference proteome</keyword>
<dbReference type="RefSeq" id="WP_121854797.1">
    <property type="nucleotide sequence ID" value="NZ_CP037952.1"/>
</dbReference>
<name>A0A3A6TPF5_9GAMM</name>